<accession>A0A9J6B1U2</accession>
<dbReference type="OrthoDB" id="1831868at2759"/>
<gene>
    <name evidence="1" type="ORF">H5410_002248</name>
</gene>
<organism evidence="1 2">
    <name type="scientific">Solanum commersonii</name>
    <name type="common">Commerson's wild potato</name>
    <name type="synonym">Commerson's nightshade</name>
    <dbReference type="NCBI Taxonomy" id="4109"/>
    <lineage>
        <taxon>Eukaryota</taxon>
        <taxon>Viridiplantae</taxon>
        <taxon>Streptophyta</taxon>
        <taxon>Embryophyta</taxon>
        <taxon>Tracheophyta</taxon>
        <taxon>Spermatophyta</taxon>
        <taxon>Magnoliopsida</taxon>
        <taxon>eudicotyledons</taxon>
        <taxon>Gunneridae</taxon>
        <taxon>Pentapetalae</taxon>
        <taxon>asterids</taxon>
        <taxon>lamiids</taxon>
        <taxon>Solanales</taxon>
        <taxon>Solanaceae</taxon>
        <taxon>Solanoideae</taxon>
        <taxon>Solaneae</taxon>
        <taxon>Solanum</taxon>
    </lineage>
</organism>
<proteinExistence type="predicted"/>
<dbReference type="EMBL" id="JACXVP010000001">
    <property type="protein sequence ID" value="KAG5630531.1"/>
    <property type="molecule type" value="Genomic_DNA"/>
</dbReference>
<dbReference type="Proteomes" id="UP000824120">
    <property type="component" value="Chromosome 1"/>
</dbReference>
<reference evidence="1 2" key="1">
    <citation type="submission" date="2020-09" db="EMBL/GenBank/DDBJ databases">
        <title>De no assembly of potato wild relative species, Solanum commersonii.</title>
        <authorList>
            <person name="Cho K."/>
        </authorList>
    </citation>
    <scope>NUCLEOTIDE SEQUENCE [LARGE SCALE GENOMIC DNA]</scope>
    <source>
        <strain evidence="1">LZ3.2</strain>
        <tissue evidence="1">Leaf</tissue>
    </source>
</reference>
<evidence type="ECO:0000313" key="1">
    <source>
        <dbReference type="EMBL" id="KAG5630531.1"/>
    </source>
</evidence>
<name>A0A9J6B1U2_SOLCO</name>
<comment type="caution">
    <text evidence="1">The sequence shown here is derived from an EMBL/GenBank/DDBJ whole genome shotgun (WGS) entry which is preliminary data.</text>
</comment>
<dbReference type="AlphaFoldDB" id="A0A9J6B1U2"/>
<protein>
    <recommendedName>
        <fullName evidence="3">Transposase-associated domain-containing protein</fullName>
    </recommendedName>
</protein>
<keyword evidence="2" id="KW-1185">Reference proteome</keyword>
<evidence type="ECO:0000313" key="2">
    <source>
        <dbReference type="Proteomes" id="UP000824120"/>
    </source>
</evidence>
<sequence>MHYETSGGLKPEFVDGVRNFIEHTMILDSYMNNGLIRCPYSGCRYFVWVDHEERDGLNGMFYNSIPMDEYNMFAAYD</sequence>
<evidence type="ECO:0008006" key="3">
    <source>
        <dbReference type="Google" id="ProtNLM"/>
    </source>
</evidence>